<organism evidence="2 3">
    <name type="scientific">Clostridium carboxidivorans P7</name>
    <dbReference type="NCBI Taxonomy" id="536227"/>
    <lineage>
        <taxon>Bacteria</taxon>
        <taxon>Bacillati</taxon>
        <taxon>Bacillota</taxon>
        <taxon>Clostridia</taxon>
        <taxon>Eubacteriales</taxon>
        <taxon>Clostridiaceae</taxon>
        <taxon>Clostridium</taxon>
    </lineage>
</organism>
<dbReference type="EMBL" id="ACVI01000007">
    <property type="protein sequence ID" value="EET88863.1"/>
    <property type="molecule type" value="Genomic_DNA"/>
</dbReference>
<feature type="coiled-coil region" evidence="1">
    <location>
        <begin position="322"/>
        <end position="349"/>
    </location>
</feature>
<proteinExistence type="predicted"/>
<dbReference type="AlphaFoldDB" id="C6PPG9"/>
<protein>
    <submittedName>
        <fullName evidence="2">Uncharacterized protein</fullName>
    </submittedName>
</protein>
<comment type="caution">
    <text evidence="2">The sequence shown here is derived from an EMBL/GenBank/DDBJ whole genome shotgun (WGS) entry which is preliminary data.</text>
</comment>
<dbReference type="PATRIC" id="fig|536227.13.peg.5197"/>
<dbReference type="OrthoDB" id="9995183at2"/>
<dbReference type="eggNOG" id="ENOG5030KXU">
    <property type="taxonomic scope" value="Bacteria"/>
</dbReference>
<evidence type="ECO:0000313" key="2">
    <source>
        <dbReference type="EMBL" id="EET88863.1"/>
    </source>
</evidence>
<evidence type="ECO:0000313" key="3">
    <source>
        <dbReference type="Proteomes" id="UP000004198"/>
    </source>
</evidence>
<evidence type="ECO:0000256" key="1">
    <source>
        <dbReference type="SAM" id="Coils"/>
    </source>
</evidence>
<keyword evidence="1" id="KW-0175">Coiled coil</keyword>
<name>C6PPG9_9CLOT</name>
<dbReference type="KEGG" id="cck:Ccar_25130"/>
<reference evidence="2 3" key="1">
    <citation type="submission" date="2009-06" db="EMBL/GenBank/DDBJ databases">
        <title>The draft genome of Clostridium carboxidivorans P7.</title>
        <authorList>
            <consortium name="US DOE Joint Genome Institute (JGI-PGF)"/>
            <person name="Lucas S."/>
            <person name="Copeland A."/>
            <person name="Lapidus A."/>
            <person name="Glavina del Rio T."/>
            <person name="Tice H."/>
            <person name="Bruce D."/>
            <person name="Goodwin L."/>
            <person name="Pitluck S."/>
            <person name="Larimer F."/>
            <person name="Land M.L."/>
            <person name="Hauser L."/>
            <person name="Hemme C.L."/>
        </authorList>
    </citation>
    <scope>NUCLEOTIDE SEQUENCE [LARGE SCALE GENOMIC DNA]</scope>
    <source>
        <strain evidence="2 3">P7</strain>
    </source>
</reference>
<gene>
    <name evidence="2" type="ORF">CcarbDRAFT_0686</name>
</gene>
<accession>C6PPG9</accession>
<keyword evidence="3" id="KW-1185">Reference proteome</keyword>
<dbReference type="RefSeq" id="WP_007059571.1">
    <property type="nucleotide sequence ID" value="NZ_ACVI01000007.1"/>
</dbReference>
<sequence length="418" mass="47802">MNSIILENEISKFSMRTNNNYYINDMNSTSNTIEKSTTDTDILAKSDNCEISDDAKIQYAYMTEIKNSNNSISSSSDIKHSENTTDTFISKDSVDPSFIENYTLKYAQMRKKISQESNDNEIDKKLKSLDKAYYDAVNDAAKNLSLDFEKFFNYSYNEWPYDKSDVASKNFDAESFKNNVISLANTALSVVNQAFKDNNLDNLQANIENKLSNVKSGITIKEMNYNDIKEVDNFLKNLPNFKNHRQENFDDGTYKPVPGNWSTTDAANAINDAYKIANDFINSGKASTSTSESVYSTVLKNIDAYHKGFAFEFQSDENQGSINKDNKYYELLKEEYEKYEKKLEEARKKSHMKMVLVYLKMLSDITDSLNEVRDKLKDDIYKKNSLSSNPNSVVNTDAYKGITNGENFKESEALKNIK</sequence>
<dbReference type="Proteomes" id="UP000004198">
    <property type="component" value="Unassembled WGS sequence"/>
</dbReference>